<dbReference type="SUPFAM" id="SSF103473">
    <property type="entry name" value="MFS general substrate transporter"/>
    <property type="match status" value="1"/>
</dbReference>
<evidence type="ECO:0000313" key="7">
    <source>
        <dbReference type="EMBL" id="MBB4947718.1"/>
    </source>
</evidence>
<sequence length="405" mass="40747">MANAYRQIFAVPGTAAFSSAGLVARLATAMTRFGIVAMLSQQPGEYALAGAVTATHAIAYALVGPRLARAVDRHGQRRVLLPAAAVGAVALTVLALCHRLAAPSWTLFLAAAVAGVIPNVGSMVRARWAEIFRGTDQLHPAYSLESVVDETVFTLGPVLAIGLSTAFAPEAGLLAAAGLLALGSWLLAGQRATEPPVRPAERVRSGSAIRNPGLPALVVTFLAIGAVFASIEVITVAFAAERGDKAMASWVLAVYAIGSALAGLVYGGLTPRGTVRGRLLTGTLLMTVTMVPLLVTGNLLLLGVVLFVAGTACAPTMATAMGMVELAVPRGQLTEGMTWASTGLGLGIALGAALAGAVVDRSGAGPAFAVPVACGALAVAAVLAGVRAVPRTPAEADPSPVAVSA</sequence>
<accession>A0A7W7SC24</accession>
<dbReference type="Gene3D" id="1.20.1250.20">
    <property type="entry name" value="MFS general substrate transporter like domains"/>
    <property type="match status" value="2"/>
</dbReference>
<keyword evidence="8" id="KW-1185">Reference proteome</keyword>
<feature type="transmembrane region" description="Helical" evidence="5">
    <location>
        <begin position="246"/>
        <end position="267"/>
    </location>
</feature>
<proteinExistence type="predicted"/>
<dbReference type="EMBL" id="JACHJR010000001">
    <property type="protein sequence ID" value="MBB4947718.1"/>
    <property type="molecule type" value="Genomic_DNA"/>
</dbReference>
<comment type="caution">
    <text evidence="7">The sequence shown here is derived from an EMBL/GenBank/DDBJ whole genome shotgun (WGS) entry which is preliminary data.</text>
</comment>
<organism evidence="7 8">
    <name type="scientific">Kitasatospora gansuensis</name>
    <dbReference type="NCBI Taxonomy" id="258050"/>
    <lineage>
        <taxon>Bacteria</taxon>
        <taxon>Bacillati</taxon>
        <taxon>Actinomycetota</taxon>
        <taxon>Actinomycetes</taxon>
        <taxon>Kitasatosporales</taxon>
        <taxon>Streptomycetaceae</taxon>
        <taxon>Kitasatospora</taxon>
    </lineage>
</organism>
<evidence type="ECO:0000256" key="2">
    <source>
        <dbReference type="ARBA" id="ARBA00022692"/>
    </source>
</evidence>
<gene>
    <name evidence="7" type="ORF">F4556_003253</name>
</gene>
<dbReference type="PANTHER" id="PTHR23542:SF1">
    <property type="entry name" value="MAJOR FACILITATOR SUPERFAMILY (MFS) PROFILE DOMAIN-CONTAINING PROTEIN"/>
    <property type="match status" value="1"/>
</dbReference>
<dbReference type="InterPro" id="IPR036259">
    <property type="entry name" value="MFS_trans_sf"/>
</dbReference>
<reference evidence="7 8" key="1">
    <citation type="submission" date="2020-08" db="EMBL/GenBank/DDBJ databases">
        <title>Sequencing the genomes of 1000 actinobacteria strains.</title>
        <authorList>
            <person name="Klenk H.-P."/>
        </authorList>
    </citation>
    <scope>NUCLEOTIDE SEQUENCE [LARGE SCALE GENOMIC DNA]</scope>
    <source>
        <strain evidence="7 8">DSM 44786</strain>
    </source>
</reference>
<evidence type="ECO:0000256" key="5">
    <source>
        <dbReference type="SAM" id="Phobius"/>
    </source>
</evidence>
<feature type="transmembrane region" description="Helical" evidence="5">
    <location>
        <begin position="214"/>
        <end position="240"/>
    </location>
</feature>
<keyword evidence="4 5" id="KW-0472">Membrane</keyword>
<dbReference type="GO" id="GO:0022857">
    <property type="term" value="F:transmembrane transporter activity"/>
    <property type="evidence" value="ECO:0007669"/>
    <property type="project" value="InterPro"/>
</dbReference>
<feature type="transmembrane region" description="Helical" evidence="5">
    <location>
        <begin position="336"/>
        <end position="359"/>
    </location>
</feature>
<keyword evidence="2 5" id="KW-0812">Transmembrane</keyword>
<dbReference type="PROSITE" id="PS50850">
    <property type="entry name" value="MFS"/>
    <property type="match status" value="1"/>
</dbReference>
<evidence type="ECO:0000259" key="6">
    <source>
        <dbReference type="PROSITE" id="PS50850"/>
    </source>
</evidence>
<feature type="transmembrane region" description="Helical" evidence="5">
    <location>
        <begin position="7"/>
        <end position="26"/>
    </location>
</feature>
<feature type="domain" description="Major facilitator superfamily (MFS) profile" evidence="6">
    <location>
        <begin position="213"/>
        <end position="405"/>
    </location>
</feature>
<dbReference type="RefSeq" id="WP_184916110.1">
    <property type="nucleotide sequence ID" value="NZ_JACHJR010000001.1"/>
</dbReference>
<dbReference type="AlphaFoldDB" id="A0A7W7SC24"/>
<dbReference type="PANTHER" id="PTHR23542">
    <property type="match status" value="1"/>
</dbReference>
<protein>
    <submittedName>
        <fullName evidence="7">MFS family permease</fullName>
    </submittedName>
</protein>
<feature type="transmembrane region" description="Helical" evidence="5">
    <location>
        <begin position="365"/>
        <end position="386"/>
    </location>
</feature>
<dbReference type="InterPro" id="IPR020846">
    <property type="entry name" value="MFS_dom"/>
</dbReference>
<feature type="transmembrane region" description="Helical" evidence="5">
    <location>
        <begin position="301"/>
        <end position="324"/>
    </location>
</feature>
<comment type="subcellular location">
    <subcellularLocation>
        <location evidence="1">Cell membrane</location>
        <topology evidence="1">Multi-pass membrane protein</topology>
    </subcellularLocation>
</comment>
<evidence type="ECO:0000313" key="8">
    <source>
        <dbReference type="Proteomes" id="UP000573327"/>
    </source>
</evidence>
<dbReference type="Pfam" id="PF07690">
    <property type="entry name" value="MFS_1"/>
    <property type="match status" value="1"/>
</dbReference>
<dbReference type="InterPro" id="IPR011701">
    <property type="entry name" value="MFS"/>
</dbReference>
<feature type="transmembrane region" description="Helical" evidence="5">
    <location>
        <begin position="46"/>
        <end position="67"/>
    </location>
</feature>
<keyword evidence="3 5" id="KW-1133">Transmembrane helix</keyword>
<evidence type="ECO:0000256" key="3">
    <source>
        <dbReference type="ARBA" id="ARBA00022989"/>
    </source>
</evidence>
<dbReference type="GO" id="GO:0005886">
    <property type="term" value="C:plasma membrane"/>
    <property type="evidence" value="ECO:0007669"/>
    <property type="project" value="UniProtKB-SubCell"/>
</dbReference>
<name>A0A7W7SC24_9ACTN</name>
<feature type="transmembrane region" description="Helical" evidence="5">
    <location>
        <begin position="107"/>
        <end position="126"/>
    </location>
</feature>
<dbReference type="Proteomes" id="UP000573327">
    <property type="component" value="Unassembled WGS sequence"/>
</dbReference>
<evidence type="ECO:0000256" key="1">
    <source>
        <dbReference type="ARBA" id="ARBA00004651"/>
    </source>
</evidence>
<evidence type="ECO:0000256" key="4">
    <source>
        <dbReference type="ARBA" id="ARBA00023136"/>
    </source>
</evidence>
<feature type="transmembrane region" description="Helical" evidence="5">
    <location>
        <begin position="79"/>
        <end position="101"/>
    </location>
</feature>
<feature type="transmembrane region" description="Helical" evidence="5">
    <location>
        <begin position="279"/>
        <end position="295"/>
    </location>
</feature>